<evidence type="ECO:0000256" key="7">
    <source>
        <dbReference type="ARBA" id="ARBA00023170"/>
    </source>
</evidence>
<dbReference type="GO" id="GO:0008528">
    <property type="term" value="F:G protein-coupled peptide receptor activity"/>
    <property type="evidence" value="ECO:0007669"/>
    <property type="project" value="TreeGrafter"/>
</dbReference>
<evidence type="ECO:0000313" key="14">
    <source>
        <dbReference type="EMBL" id="CAF1240595.1"/>
    </source>
</evidence>
<dbReference type="Proteomes" id="UP000663845">
    <property type="component" value="Unassembled WGS sequence"/>
</dbReference>
<feature type="domain" description="G-protein coupled receptors family 1 profile" evidence="10">
    <location>
        <begin position="38"/>
        <end position="268"/>
    </location>
</feature>
<evidence type="ECO:0000313" key="13">
    <source>
        <dbReference type="EMBL" id="CAF1239677.1"/>
    </source>
</evidence>
<feature type="transmembrane region" description="Helical" evidence="9">
    <location>
        <begin position="23"/>
        <end position="41"/>
    </location>
</feature>
<keyword evidence="4 9" id="KW-1133">Transmembrane helix</keyword>
<feature type="transmembrane region" description="Helical" evidence="9">
    <location>
        <begin position="140"/>
        <end position="162"/>
    </location>
</feature>
<evidence type="ECO:0000256" key="1">
    <source>
        <dbReference type="ARBA" id="ARBA00004651"/>
    </source>
</evidence>
<feature type="transmembrane region" description="Helical" evidence="9">
    <location>
        <begin position="242"/>
        <end position="265"/>
    </location>
</feature>
<dbReference type="SUPFAM" id="SSF81321">
    <property type="entry name" value="Family A G protein-coupled receptor-like"/>
    <property type="match status" value="1"/>
</dbReference>
<evidence type="ECO:0000256" key="5">
    <source>
        <dbReference type="ARBA" id="ARBA00023040"/>
    </source>
</evidence>
<keyword evidence="8" id="KW-0807">Transducer</keyword>
<name>A0A814HAR9_9BILA</name>
<dbReference type="EMBL" id="CAJNOI010000199">
    <property type="protein sequence ID" value="CAF1177819.1"/>
    <property type="molecule type" value="Genomic_DNA"/>
</dbReference>
<keyword evidence="7" id="KW-0675">Receptor</keyword>
<dbReference type="EMBL" id="CAJNOM010000215">
    <property type="protein sequence ID" value="CAF1240595.1"/>
    <property type="molecule type" value="Genomic_DNA"/>
</dbReference>
<keyword evidence="6 9" id="KW-0472">Membrane</keyword>
<dbReference type="Proteomes" id="UP000663877">
    <property type="component" value="Unassembled WGS sequence"/>
</dbReference>
<evidence type="ECO:0000313" key="17">
    <source>
        <dbReference type="Proteomes" id="UP000663845"/>
    </source>
</evidence>
<evidence type="ECO:0000313" key="11">
    <source>
        <dbReference type="EMBL" id="CAF1006643.1"/>
    </source>
</evidence>
<gene>
    <name evidence="12" type="ORF">BJG266_LOCUS25584</name>
    <name evidence="11" type="ORF">JYZ213_LOCUS16297</name>
    <name evidence="15" type="ORF">OXD698_LOCUS21596</name>
    <name evidence="13" type="ORF">QVE165_LOCUS27901</name>
    <name evidence="14" type="ORF">QVE165_LOCUS27953</name>
</gene>
<dbReference type="OrthoDB" id="10056207at2759"/>
<dbReference type="PANTHER" id="PTHR24230:SF75">
    <property type="entry name" value="RELAXIN FAMILY PEPTIDE RECEPTOR 3"/>
    <property type="match status" value="1"/>
</dbReference>
<evidence type="ECO:0000259" key="10">
    <source>
        <dbReference type="PROSITE" id="PS50262"/>
    </source>
</evidence>
<keyword evidence="2" id="KW-1003">Cell membrane</keyword>
<dbReference type="Pfam" id="PF00001">
    <property type="entry name" value="7tm_1"/>
    <property type="match status" value="1"/>
</dbReference>
<dbReference type="InterPro" id="IPR017452">
    <property type="entry name" value="GPCR_Rhodpsn_7TM"/>
</dbReference>
<evidence type="ECO:0000313" key="12">
    <source>
        <dbReference type="EMBL" id="CAF1177819.1"/>
    </source>
</evidence>
<feature type="transmembrane region" description="Helical" evidence="9">
    <location>
        <begin position="62"/>
        <end position="87"/>
    </location>
</feature>
<dbReference type="PROSITE" id="PS50262">
    <property type="entry name" value="G_PROTEIN_RECEP_F1_2"/>
    <property type="match status" value="1"/>
</dbReference>
<evidence type="ECO:0000256" key="4">
    <source>
        <dbReference type="ARBA" id="ARBA00022989"/>
    </source>
</evidence>
<dbReference type="CDD" id="cd00637">
    <property type="entry name" value="7tm_classA_rhodopsin-like"/>
    <property type="match status" value="1"/>
</dbReference>
<dbReference type="EMBL" id="CAJNOG010000145">
    <property type="protein sequence ID" value="CAF1006643.1"/>
    <property type="molecule type" value="Genomic_DNA"/>
</dbReference>
<evidence type="ECO:0000256" key="9">
    <source>
        <dbReference type="SAM" id="Phobius"/>
    </source>
</evidence>
<dbReference type="PANTHER" id="PTHR24230">
    <property type="entry name" value="G-PROTEIN COUPLED RECEPTOR"/>
    <property type="match status" value="1"/>
</dbReference>
<evidence type="ECO:0000313" key="16">
    <source>
        <dbReference type="Proteomes" id="UP000663832"/>
    </source>
</evidence>
<feature type="transmembrane region" description="Helical" evidence="9">
    <location>
        <begin position="194"/>
        <end position="213"/>
    </location>
</feature>
<evidence type="ECO:0000256" key="6">
    <source>
        <dbReference type="ARBA" id="ARBA00023136"/>
    </source>
</evidence>
<dbReference type="Gene3D" id="1.20.1070.10">
    <property type="entry name" value="Rhodopsin 7-helix transmembrane proteins"/>
    <property type="match status" value="1"/>
</dbReference>
<comment type="subcellular location">
    <subcellularLocation>
        <location evidence="1">Cell membrane</location>
        <topology evidence="1">Multi-pass membrane protein</topology>
    </subcellularLocation>
</comment>
<dbReference type="Proteomes" id="UP000663844">
    <property type="component" value="Unassembled WGS sequence"/>
</dbReference>
<evidence type="ECO:0000313" key="15">
    <source>
        <dbReference type="EMBL" id="CAF3857071.1"/>
    </source>
</evidence>
<keyword evidence="5" id="KW-0297">G-protein coupled receptor</keyword>
<evidence type="ECO:0000256" key="8">
    <source>
        <dbReference type="ARBA" id="ARBA00023224"/>
    </source>
</evidence>
<dbReference type="Proteomes" id="UP000663832">
    <property type="component" value="Unassembled WGS sequence"/>
</dbReference>
<feature type="transmembrane region" description="Helical" evidence="9">
    <location>
        <begin position="93"/>
        <end position="119"/>
    </location>
</feature>
<keyword evidence="16" id="KW-1185">Reference proteome</keyword>
<feature type="transmembrane region" description="Helical" evidence="9">
    <location>
        <begin position="277"/>
        <end position="301"/>
    </location>
</feature>
<dbReference type="EMBL" id="CAJNOM010000215">
    <property type="protein sequence ID" value="CAF1239677.1"/>
    <property type="molecule type" value="Genomic_DNA"/>
</dbReference>
<reference evidence="11" key="1">
    <citation type="submission" date="2021-02" db="EMBL/GenBank/DDBJ databases">
        <authorList>
            <person name="Nowell W R."/>
        </authorList>
    </citation>
    <scope>NUCLEOTIDE SEQUENCE</scope>
</reference>
<proteinExistence type="predicted"/>
<dbReference type="GO" id="GO:0005886">
    <property type="term" value="C:plasma membrane"/>
    <property type="evidence" value="ECO:0007669"/>
    <property type="project" value="UniProtKB-SubCell"/>
</dbReference>
<organism evidence="11 17">
    <name type="scientific">Adineta steineri</name>
    <dbReference type="NCBI Taxonomy" id="433720"/>
    <lineage>
        <taxon>Eukaryota</taxon>
        <taxon>Metazoa</taxon>
        <taxon>Spiralia</taxon>
        <taxon>Gnathifera</taxon>
        <taxon>Rotifera</taxon>
        <taxon>Eurotatoria</taxon>
        <taxon>Bdelloidea</taxon>
        <taxon>Adinetida</taxon>
        <taxon>Adinetidae</taxon>
        <taxon>Adineta</taxon>
    </lineage>
</organism>
<evidence type="ECO:0000256" key="3">
    <source>
        <dbReference type="ARBA" id="ARBA00022692"/>
    </source>
</evidence>
<dbReference type="AlphaFoldDB" id="A0A814HAR9"/>
<dbReference type="InterPro" id="IPR000276">
    <property type="entry name" value="GPCR_Rhodpsn"/>
</dbReference>
<dbReference type="PRINTS" id="PR00237">
    <property type="entry name" value="GPCRRHODOPSN"/>
</dbReference>
<accession>A0A814HAR9</accession>
<keyword evidence="3 9" id="KW-0812">Transmembrane</keyword>
<comment type="caution">
    <text evidence="11">The sequence shown here is derived from an EMBL/GenBank/DDBJ whole genome shotgun (WGS) entry which is preliminary data.</text>
</comment>
<dbReference type="GO" id="GO:0007218">
    <property type="term" value="P:neuropeptide signaling pathway"/>
    <property type="evidence" value="ECO:0007669"/>
    <property type="project" value="TreeGrafter"/>
</dbReference>
<protein>
    <recommendedName>
        <fullName evidence="10">G-protein coupled receptors family 1 profile domain-containing protein</fullName>
    </recommendedName>
</protein>
<dbReference type="EMBL" id="CAJOAZ010001787">
    <property type="protein sequence ID" value="CAF3857071.1"/>
    <property type="molecule type" value="Genomic_DNA"/>
</dbReference>
<evidence type="ECO:0000256" key="2">
    <source>
        <dbReference type="ARBA" id="ARBA00022475"/>
    </source>
</evidence>
<sequence length="333" mass="39078">MASTNTSSIEQYNTIFNNSVYSFWFYFVTICSIPSVVCFIFDFYQFIKHRKTLIYENITHHIILCLLINDFIQVFIIQPFTLVYFYFGHIKYFYSVTYCMFWIYFNYTFINQSLIFTAYASVERYLLLFHKQLMLRHKILFHYIPLLITIVYLPCMLFYLIFLFPCTHNFDPTQYECGAPCFAQSQPIGIINQIIHLFIPVTVLVFFNSFILIRVLAQKKRSAAAVAGSLSANFWKQNSRMIIQLATICLLALAVWIPYVTSLLIQIFGDRAFGGSIIFFHIINATYIPNIGTPFFALIGFPVEIRGRMRTCITYLKRRQQRQNRIANTTTAT</sequence>